<dbReference type="SUPFAM" id="SSF82671">
    <property type="entry name" value="SEA domain"/>
    <property type="match status" value="1"/>
</dbReference>
<evidence type="ECO:0000313" key="7">
    <source>
        <dbReference type="EMBL" id="GCC24411.1"/>
    </source>
</evidence>
<keyword evidence="2" id="KW-1015">Disulfide bond</keyword>
<dbReference type="InterPro" id="IPR000082">
    <property type="entry name" value="SEA_dom"/>
</dbReference>
<accession>A0A401S1X3</accession>
<keyword evidence="4" id="KW-0472">Membrane</keyword>
<evidence type="ECO:0000256" key="2">
    <source>
        <dbReference type="ARBA" id="ARBA00023157"/>
    </source>
</evidence>
<comment type="caution">
    <text evidence="3">Lacks conserved residue(s) required for the propagation of feature annotation.</text>
</comment>
<keyword evidence="4" id="KW-0812">Transmembrane</keyword>
<dbReference type="AlphaFoldDB" id="A0A401S1X3"/>
<evidence type="ECO:0000259" key="5">
    <source>
        <dbReference type="PROSITE" id="PS01180"/>
    </source>
</evidence>
<dbReference type="EMBL" id="BEZZ01000056">
    <property type="protein sequence ID" value="GCC24411.1"/>
    <property type="molecule type" value="Genomic_DNA"/>
</dbReference>
<comment type="caution">
    <text evidence="7">The sequence shown here is derived from an EMBL/GenBank/DDBJ whole genome shotgun (WGS) entry which is preliminary data.</text>
</comment>
<dbReference type="PROSITE" id="PS01180">
    <property type="entry name" value="CUB"/>
    <property type="match status" value="2"/>
</dbReference>
<feature type="domain" description="SEA" evidence="6">
    <location>
        <begin position="147"/>
        <end position="271"/>
    </location>
</feature>
<dbReference type="Gene3D" id="2.60.120.290">
    <property type="entry name" value="Spermadhesin, CUB domain"/>
    <property type="match status" value="2"/>
</dbReference>
<evidence type="ECO:0000256" key="1">
    <source>
        <dbReference type="ARBA" id="ARBA00022737"/>
    </source>
</evidence>
<evidence type="ECO:0000313" key="8">
    <source>
        <dbReference type="Proteomes" id="UP000287033"/>
    </source>
</evidence>
<evidence type="ECO:0000256" key="4">
    <source>
        <dbReference type="SAM" id="Phobius"/>
    </source>
</evidence>
<dbReference type="InterPro" id="IPR000859">
    <property type="entry name" value="CUB_dom"/>
</dbReference>
<dbReference type="PANTHER" id="PTHR24251:SF30">
    <property type="entry name" value="MEMBRANE FRIZZLED-RELATED PROTEIN"/>
    <property type="match status" value="1"/>
</dbReference>
<dbReference type="SUPFAM" id="SSF49854">
    <property type="entry name" value="Spermadhesin, CUB domain"/>
    <property type="match status" value="2"/>
</dbReference>
<keyword evidence="4" id="KW-1133">Transmembrane helix</keyword>
<dbReference type="PANTHER" id="PTHR24251">
    <property type="entry name" value="OVOCHYMASE-RELATED"/>
    <property type="match status" value="1"/>
</dbReference>
<proteinExistence type="predicted"/>
<dbReference type="PROSITE" id="PS50024">
    <property type="entry name" value="SEA"/>
    <property type="match status" value="1"/>
</dbReference>
<dbReference type="Gene3D" id="3.30.70.960">
    <property type="entry name" value="SEA domain"/>
    <property type="match status" value="1"/>
</dbReference>
<dbReference type="Pfam" id="PF01390">
    <property type="entry name" value="SEA"/>
    <property type="match status" value="1"/>
</dbReference>
<evidence type="ECO:0000256" key="3">
    <source>
        <dbReference type="PROSITE-ProRule" id="PRU00059"/>
    </source>
</evidence>
<evidence type="ECO:0008006" key="9">
    <source>
        <dbReference type="Google" id="ProtNLM"/>
    </source>
</evidence>
<feature type="transmembrane region" description="Helical" evidence="4">
    <location>
        <begin position="118"/>
        <end position="140"/>
    </location>
</feature>
<dbReference type="STRING" id="137246.A0A401S1X3"/>
<feature type="domain" description="CUB" evidence="5">
    <location>
        <begin position="260"/>
        <end position="378"/>
    </location>
</feature>
<keyword evidence="8" id="KW-1185">Reference proteome</keyword>
<keyword evidence="1" id="KW-0677">Repeat</keyword>
<dbReference type="CDD" id="cd00041">
    <property type="entry name" value="CUB"/>
    <property type="match status" value="1"/>
</dbReference>
<name>A0A401S1X3_CHIPU</name>
<evidence type="ECO:0000259" key="6">
    <source>
        <dbReference type="PROSITE" id="PS50024"/>
    </source>
</evidence>
<organism evidence="7 8">
    <name type="scientific">Chiloscyllium punctatum</name>
    <name type="common">Brownbanded bambooshark</name>
    <name type="synonym">Hemiscyllium punctatum</name>
    <dbReference type="NCBI Taxonomy" id="137246"/>
    <lineage>
        <taxon>Eukaryota</taxon>
        <taxon>Metazoa</taxon>
        <taxon>Chordata</taxon>
        <taxon>Craniata</taxon>
        <taxon>Vertebrata</taxon>
        <taxon>Chondrichthyes</taxon>
        <taxon>Elasmobranchii</taxon>
        <taxon>Galeomorphii</taxon>
        <taxon>Galeoidea</taxon>
        <taxon>Orectolobiformes</taxon>
        <taxon>Hemiscylliidae</taxon>
        <taxon>Chiloscyllium</taxon>
    </lineage>
</organism>
<dbReference type="Proteomes" id="UP000287033">
    <property type="component" value="Unassembled WGS sequence"/>
</dbReference>
<feature type="domain" description="CUB" evidence="5">
    <location>
        <begin position="383"/>
        <end position="448"/>
    </location>
</feature>
<sequence>MQVLVSHLGILMESLSGDSVSCKVPRKSCSFIVAHQCLYREDKFAILLMAEDTRCEQSTKSEDDLSANVSEISVDVTNLDGTLPVKRKHPRKGKRKPKLPFKCQFKGTTECFYINKKIIFFTLMVFVIMLITWTLLWVYVLRTQNNTALYFAGLFRIANIEFIPEYRRKDSPEFLSMAAKVQQVMNNVYKKSLFSKLYKQSTVSDLSNNNNGGILVHFWIVFIVPNMKTLFVSEDCVSAILKDSIQTTGLRSDYIATAVTGSKYVIDKFAEQAGIPIPLNIFAASGQVHYHFKLTSPPGHVIRLSLSSLQIEPDSCVTDSLSIYDSLMPIRSKNLYRVCEPFASFPVSFVSTGNGMFLSFKSLRVHGIREINGYFEAIPSEKFESTIISTDGTRLEGNITSPYYPSYYPLKCSCTWTFKASTPSFGLALKFHNYTVKEKGLERYCGYQIDHQTVFHIANFLVNIMFQCSGKQSDKAFLAEYSSYNISQRKDLFIREH</sequence>
<protein>
    <recommendedName>
        <fullName evidence="9">CUB domain-containing protein</fullName>
    </recommendedName>
</protein>
<dbReference type="OrthoDB" id="414661at2759"/>
<dbReference type="InterPro" id="IPR036364">
    <property type="entry name" value="SEA_dom_sf"/>
</dbReference>
<gene>
    <name evidence="7" type="ORF">chiPu_0002812</name>
</gene>
<dbReference type="OMA" id="CEPFASF"/>
<reference evidence="7 8" key="1">
    <citation type="journal article" date="2018" name="Nat. Ecol. Evol.">
        <title>Shark genomes provide insights into elasmobranch evolution and the origin of vertebrates.</title>
        <authorList>
            <person name="Hara Y"/>
            <person name="Yamaguchi K"/>
            <person name="Onimaru K"/>
            <person name="Kadota M"/>
            <person name="Koyanagi M"/>
            <person name="Keeley SD"/>
            <person name="Tatsumi K"/>
            <person name="Tanaka K"/>
            <person name="Motone F"/>
            <person name="Kageyama Y"/>
            <person name="Nozu R"/>
            <person name="Adachi N"/>
            <person name="Nishimura O"/>
            <person name="Nakagawa R"/>
            <person name="Tanegashima C"/>
            <person name="Kiyatake I"/>
            <person name="Matsumoto R"/>
            <person name="Murakumo K"/>
            <person name="Nishida K"/>
            <person name="Terakita A"/>
            <person name="Kuratani S"/>
            <person name="Sato K"/>
            <person name="Hyodo S Kuraku.S."/>
        </authorList>
    </citation>
    <scope>NUCLEOTIDE SEQUENCE [LARGE SCALE GENOMIC DNA]</scope>
</reference>
<dbReference type="InterPro" id="IPR035914">
    <property type="entry name" value="Sperma_CUB_dom_sf"/>
</dbReference>